<evidence type="ECO:0000313" key="4">
    <source>
        <dbReference type="Proteomes" id="UP000567246"/>
    </source>
</evidence>
<gene>
    <name evidence="3" type="ORF">HDA33_001063</name>
</gene>
<feature type="transmembrane region" description="Helical" evidence="2">
    <location>
        <begin position="103"/>
        <end position="127"/>
    </location>
</feature>
<reference evidence="3 4" key="1">
    <citation type="submission" date="2020-08" db="EMBL/GenBank/DDBJ databases">
        <title>Sequencing the genomes of 1000 actinobacteria strains.</title>
        <authorList>
            <person name="Klenk H.-P."/>
        </authorList>
    </citation>
    <scope>NUCLEOTIDE SEQUENCE [LARGE SCALE GENOMIC DNA]</scope>
    <source>
        <strain evidence="3 4">DSM 17945</strain>
    </source>
</reference>
<dbReference type="PANTHER" id="PTHR37814:SF1">
    <property type="entry name" value="MEMBRANE PROTEIN"/>
    <property type="match status" value="1"/>
</dbReference>
<dbReference type="AlphaFoldDB" id="A0A7W9JJ15"/>
<feature type="transmembrane region" description="Helical" evidence="2">
    <location>
        <begin position="348"/>
        <end position="370"/>
    </location>
</feature>
<sequence>MSPVTESSPAHRGRAEEPTPLRPTSPLGIAATFIGTTIGAGYASGNEILQYFVSFGFWGGTLALVIAGALFFLLSAIVLKMAQKLRTTDIHRLVNPTTSRVPTWFADLCITASLLGTLVIMLAGAGAAVNTSFGLPTMVGSLLMAAVCVLSVLAGISGLVRVQAVVVPLIIVVAVGVAWWGLANPGAPVEDVASLVTSSPLINQWWMSGILYVAFNFQLAYAVLAPIGRDSSSSGRTLVAGAGLGAVGLVVMAGAIMFAMAAHAHLIGRADLPMVELAAMIGGWAALVYTVILLLAQFTTAVSCLFGGVERIALLSPLRRVPGWAIAVATALAATLLSSVGFSDLVGTVYPVLGYAGIAIIVMLIITWIAERTLVRRRAARAARA</sequence>
<evidence type="ECO:0000256" key="2">
    <source>
        <dbReference type="SAM" id="Phobius"/>
    </source>
</evidence>
<keyword evidence="4" id="KW-1185">Reference proteome</keyword>
<comment type="caution">
    <text evidence="3">The sequence shown here is derived from an EMBL/GenBank/DDBJ whole genome shotgun (WGS) entry which is preliminary data.</text>
</comment>
<name>A0A7W9JJ15_9MICC</name>
<feature type="transmembrane region" description="Helical" evidence="2">
    <location>
        <begin position="133"/>
        <end position="155"/>
    </location>
</feature>
<evidence type="ECO:0000256" key="1">
    <source>
        <dbReference type="SAM" id="MobiDB-lite"/>
    </source>
</evidence>
<feature type="transmembrane region" description="Helical" evidence="2">
    <location>
        <begin position="321"/>
        <end position="342"/>
    </location>
</feature>
<feature type="transmembrane region" description="Helical" evidence="2">
    <location>
        <begin position="55"/>
        <end position="82"/>
    </location>
</feature>
<feature type="transmembrane region" description="Helical" evidence="2">
    <location>
        <begin position="162"/>
        <end position="182"/>
    </location>
</feature>
<dbReference type="Proteomes" id="UP000567246">
    <property type="component" value="Unassembled WGS sequence"/>
</dbReference>
<dbReference type="EMBL" id="JACHMW010000001">
    <property type="protein sequence ID" value="MBB5848499.1"/>
    <property type="molecule type" value="Genomic_DNA"/>
</dbReference>
<dbReference type="InterPro" id="IPR038728">
    <property type="entry name" value="YkvI-like"/>
</dbReference>
<keyword evidence="2" id="KW-0472">Membrane</keyword>
<feature type="transmembrane region" description="Helical" evidence="2">
    <location>
        <begin position="281"/>
        <end position="309"/>
    </location>
</feature>
<dbReference type="PANTHER" id="PTHR37814">
    <property type="entry name" value="CONSERVED MEMBRANE PROTEIN"/>
    <property type="match status" value="1"/>
</dbReference>
<feature type="transmembrane region" description="Helical" evidence="2">
    <location>
        <begin position="21"/>
        <end position="43"/>
    </location>
</feature>
<feature type="transmembrane region" description="Helical" evidence="2">
    <location>
        <begin position="202"/>
        <end position="225"/>
    </location>
</feature>
<protein>
    <submittedName>
        <fullName evidence="3">Putative membrane protein YkvI</fullName>
    </submittedName>
</protein>
<proteinExistence type="predicted"/>
<dbReference type="Gene3D" id="1.10.4160.10">
    <property type="entry name" value="Hydantoin permease"/>
    <property type="match status" value="1"/>
</dbReference>
<dbReference type="RefSeq" id="WP_184171651.1">
    <property type="nucleotide sequence ID" value="NZ_BAABAG010000001.1"/>
</dbReference>
<keyword evidence="2" id="KW-1133">Transmembrane helix</keyword>
<evidence type="ECO:0000313" key="3">
    <source>
        <dbReference type="EMBL" id="MBB5848499.1"/>
    </source>
</evidence>
<organism evidence="3 4">
    <name type="scientific">Micrococcus endophyticus</name>
    <dbReference type="NCBI Taxonomy" id="455343"/>
    <lineage>
        <taxon>Bacteria</taxon>
        <taxon>Bacillati</taxon>
        <taxon>Actinomycetota</taxon>
        <taxon>Actinomycetes</taxon>
        <taxon>Micrococcales</taxon>
        <taxon>Micrococcaceae</taxon>
        <taxon>Micrococcus</taxon>
    </lineage>
</organism>
<accession>A0A7W9JJ15</accession>
<keyword evidence="2" id="KW-0812">Transmembrane</keyword>
<feature type="region of interest" description="Disordered" evidence="1">
    <location>
        <begin position="1"/>
        <end position="24"/>
    </location>
</feature>
<feature type="transmembrane region" description="Helical" evidence="2">
    <location>
        <begin position="237"/>
        <end position="261"/>
    </location>
</feature>